<name>A4BCI1_9GAMM</name>
<dbReference type="Proteomes" id="UP000005953">
    <property type="component" value="Unassembled WGS sequence"/>
</dbReference>
<gene>
    <name evidence="4" type="primary">truD</name>
    <name evidence="6" type="ORF">MED297_13527</name>
</gene>
<accession>A4BCI1</accession>
<dbReference type="PANTHER" id="PTHR47811">
    <property type="entry name" value="TRNA PSEUDOURIDINE SYNTHASE D"/>
    <property type="match status" value="1"/>
</dbReference>
<evidence type="ECO:0000259" key="5">
    <source>
        <dbReference type="PROSITE" id="PS50984"/>
    </source>
</evidence>
<evidence type="ECO:0000256" key="2">
    <source>
        <dbReference type="ARBA" id="ARBA00022694"/>
    </source>
</evidence>
<dbReference type="InterPro" id="IPR042214">
    <property type="entry name" value="TruD_catalytic"/>
</dbReference>
<dbReference type="EC" id="5.4.99.27" evidence="4"/>
<comment type="caution">
    <text evidence="6">The sequence shown here is derived from an EMBL/GenBank/DDBJ whole genome shotgun (WGS) entry which is preliminary data.</text>
</comment>
<dbReference type="InterPro" id="IPR050170">
    <property type="entry name" value="TruD_pseudoU_synthase"/>
</dbReference>
<dbReference type="PROSITE" id="PS50984">
    <property type="entry name" value="TRUD"/>
    <property type="match status" value="1"/>
</dbReference>
<feature type="domain" description="TRUD" evidence="5">
    <location>
        <begin position="155"/>
        <end position="301"/>
    </location>
</feature>
<dbReference type="EMBL" id="AAOE01000005">
    <property type="protein sequence ID" value="EAR10247.1"/>
    <property type="molecule type" value="Genomic_DNA"/>
</dbReference>
<dbReference type="AlphaFoldDB" id="A4BCI1"/>
<dbReference type="InterPro" id="IPR020103">
    <property type="entry name" value="PsdUridine_synth_cat_dom_sf"/>
</dbReference>
<evidence type="ECO:0000256" key="3">
    <source>
        <dbReference type="ARBA" id="ARBA00023235"/>
    </source>
</evidence>
<evidence type="ECO:0000313" key="7">
    <source>
        <dbReference type="Proteomes" id="UP000005953"/>
    </source>
</evidence>
<evidence type="ECO:0000256" key="1">
    <source>
        <dbReference type="ARBA" id="ARBA00007953"/>
    </source>
</evidence>
<sequence length="347" mass="39434">MTTLSWPTGLRLERVPGLLKQHNDDFRVEERLPELPSGEGEHLWVEVEKDGQNTAWVARQLARWAGCKPRDVSYAGLKDRHGITRQTFSVHLPGKTAPSEHLFHVDGVRILSVNRHHRKLKTGQLIGNRFRIRVRNTGADEAVIRSNWSQVCRTGVPNYFGPQRFGRQGQNIETGVALLLGQEKRPRHQQSIFLSAVRSWLFNDLLSNRIEANTWDQVIPGDFVQFTEGKTGFYCAEVDDDTVQRCADGKLSACASLIGLNREPYPELDQRERGELAEHQAVIDALESRKVMRQFRKLRLFVEQPELEFVEGDPVFSFFLPAGAYATTVLSELFELDTESEAGNVDE</sequence>
<comment type="similarity">
    <text evidence="1 4">Belongs to the pseudouridine synthase TruD family.</text>
</comment>
<dbReference type="SUPFAM" id="SSF55120">
    <property type="entry name" value="Pseudouridine synthase"/>
    <property type="match status" value="1"/>
</dbReference>
<dbReference type="HAMAP" id="MF_01082">
    <property type="entry name" value="TruD"/>
    <property type="match status" value="1"/>
</dbReference>
<dbReference type="OrthoDB" id="1550679at2"/>
<dbReference type="InterPro" id="IPR001656">
    <property type="entry name" value="PsdUridine_synth_TruD"/>
</dbReference>
<dbReference type="GO" id="GO:0005829">
    <property type="term" value="C:cytosol"/>
    <property type="evidence" value="ECO:0007669"/>
    <property type="project" value="TreeGrafter"/>
</dbReference>
<dbReference type="HOGENOM" id="CLU_005281_4_0_6"/>
<dbReference type="GO" id="GO:0003723">
    <property type="term" value="F:RNA binding"/>
    <property type="evidence" value="ECO:0007669"/>
    <property type="project" value="InterPro"/>
</dbReference>
<proteinExistence type="inferred from homology"/>
<dbReference type="RefSeq" id="WP_008042607.1">
    <property type="nucleotide sequence ID" value="NZ_CH724149.1"/>
</dbReference>
<comment type="catalytic activity">
    <reaction evidence="4">
        <text>uridine(13) in tRNA = pseudouridine(13) in tRNA</text>
        <dbReference type="Rhea" id="RHEA:42540"/>
        <dbReference type="Rhea" id="RHEA-COMP:10105"/>
        <dbReference type="Rhea" id="RHEA-COMP:10106"/>
        <dbReference type="ChEBI" id="CHEBI:65314"/>
        <dbReference type="ChEBI" id="CHEBI:65315"/>
        <dbReference type="EC" id="5.4.99.27"/>
    </reaction>
</comment>
<evidence type="ECO:0000256" key="4">
    <source>
        <dbReference type="HAMAP-Rule" id="MF_01082"/>
    </source>
</evidence>
<dbReference type="Pfam" id="PF01142">
    <property type="entry name" value="TruD"/>
    <property type="match status" value="2"/>
</dbReference>
<keyword evidence="3 4" id="KW-0413">Isomerase</keyword>
<keyword evidence="2 4" id="KW-0819">tRNA processing</keyword>
<dbReference type="InterPro" id="IPR011760">
    <property type="entry name" value="PsdUridine_synth_TruD_insert"/>
</dbReference>
<reference evidence="6 7" key="1">
    <citation type="submission" date="2006-02" db="EMBL/GenBank/DDBJ databases">
        <authorList>
            <person name="Pinhassi J."/>
            <person name="Pedros-Alio C."/>
            <person name="Ferriera S."/>
            <person name="Johnson J."/>
            <person name="Kravitz S."/>
            <person name="Halpern A."/>
            <person name="Remington K."/>
            <person name="Beeson K."/>
            <person name="Tran B."/>
            <person name="Rogers Y.-H."/>
            <person name="Friedman R."/>
            <person name="Venter J.C."/>
        </authorList>
    </citation>
    <scope>NUCLEOTIDE SEQUENCE [LARGE SCALE GENOMIC DNA]</scope>
    <source>
        <strain evidence="6 7">MED297</strain>
    </source>
</reference>
<comment type="function">
    <text evidence="4">Responsible for synthesis of pseudouridine from uracil-13 in transfer RNAs.</text>
</comment>
<dbReference type="GO" id="GO:0031119">
    <property type="term" value="P:tRNA pseudouridine synthesis"/>
    <property type="evidence" value="ECO:0007669"/>
    <property type="project" value="UniProtKB-UniRule"/>
</dbReference>
<dbReference type="Gene3D" id="3.30.2340.10">
    <property type="entry name" value="TruD, insertion domain"/>
    <property type="match status" value="1"/>
</dbReference>
<dbReference type="InterPro" id="IPR043165">
    <property type="entry name" value="TruD_insert_sf"/>
</dbReference>
<dbReference type="PROSITE" id="PS01268">
    <property type="entry name" value="UPF0024"/>
    <property type="match status" value="1"/>
</dbReference>
<organism evidence="6 7">
    <name type="scientific">Reinekea blandensis MED297</name>
    <dbReference type="NCBI Taxonomy" id="314283"/>
    <lineage>
        <taxon>Bacteria</taxon>
        <taxon>Pseudomonadati</taxon>
        <taxon>Pseudomonadota</taxon>
        <taxon>Gammaproteobacteria</taxon>
        <taxon>Oceanospirillales</taxon>
        <taxon>Saccharospirillaceae</taxon>
        <taxon>Reinekea</taxon>
    </lineage>
</organism>
<dbReference type="GO" id="GO:0160150">
    <property type="term" value="F:tRNA pseudouridine(13) synthase activity"/>
    <property type="evidence" value="ECO:0007669"/>
    <property type="project" value="UniProtKB-EC"/>
</dbReference>
<protein>
    <recommendedName>
        <fullName evidence="4">tRNA pseudouridine synthase D</fullName>
        <ecNumber evidence="4">5.4.99.27</ecNumber>
    </recommendedName>
    <alternativeName>
        <fullName evidence="4">tRNA pseudouridine(13) synthase</fullName>
    </alternativeName>
    <alternativeName>
        <fullName evidence="4">tRNA pseudouridylate synthase D</fullName>
    </alternativeName>
    <alternativeName>
        <fullName evidence="4">tRNA-uridine isomerase D</fullName>
    </alternativeName>
</protein>
<dbReference type="InterPro" id="IPR020119">
    <property type="entry name" value="PsdUridine_synth_TruD_CS"/>
</dbReference>
<dbReference type="Gene3D" id="3.30.2350.20">
    <property type="entry name" value="TruD, catalytic domain"/>
    <property type="match status" value="1"/>
</dbReference>
<evidence type="ECO:0000313" key="6">
    <source>
        <dbReference type="EMBL" id="EAR10247.1"/>
    </source>
</evidence>
<dbReference type="STRING" id="314283.MED297_13527"/>
<dbReference type="PANTHER" id="PTHR47811:SF1">
    <property type="entry name" value="TRNA PSEUDOURIDINE SYNTHASE D"/>
    <property type="match status" value="1"/>
</dbReference>
<feature type="active site" description="Nucleophile" evidence="4">
    <location>
        <position position="79"/>
    </location>
</feature>
<keyword evidence="7" id="KW-1185">Reference proteome</keyword>